<keyword evidence="4" id="KW-0297">G-protein coupled receptor</keyword>
<reference evidence="11 12" key="1">
    <citation type="journal article" date="2017" name="Nat. Ecol. Evol.">
        <title>Scallop genome provides insights into evolution of bilaterian karyotype and development.</title>
        <authorList>
            <person name="Wang S."/>
            <person name="Zhang J."/>
            <person name="Jiao W."/>
            <person name="Li J."/>
            <person name="Xun X."/>
            <person name="Sun Y."/>
            <person name="Guo X."/>
            <person name="Huan P."/>
            <person name="Dong B."/>
            <person name="Zhang L."/>
            <person name="Hu X."/>
            <person name="Sun X."/>
            <person name="Wang J."/>
            <person name="Zhao C."/>
            <person name="Wang Y."/>
            <person name="Wang D."/>
            <person name="Huang X."/>
            <person name="Wang R."/>
            <person name="Lv J."/>
            <person name="Li Y."/>
            <person name="Zhang Z."/>
            <person name="Liu B."/>
            <person name="Lu W."/>
            <person name="Hui Y."/>
            <person name="Liang J."/>
            <person name="Zhou Z."/>
            <person name="Hou R."/>
            <person name="Li X."/>
            <person name="Liu Y."/>
            <person name="Li H."/>
            <person name="Ning X."/>
            <person name="Lin Y."/>
            <person name="Zhao L."/>
            <person name="Xing Q."/>
            <person name="Dou J."/>
            <person name="Li Y."/>
            <person name="Mao J."/>
            <person name="Guo H."/>
            <person name="Dou H."/>
            <person name="Li T."/>
            <person name="Mu C."/>
            <person name="Jiang W."/>
            <person name="Fu Q."/>
            <person name="Fu X."/>
            <person name="Miao Y."/>
            <person name="Liu J."/>
            <person name="Yu Q."/>
            <person name="Li R."/>
            <person name="Liao H."/>
            <person name="Li X."/>
            <person name="Kong Y."/>
            <person name="Jiang Z."/>
            <person name="Chourrout D."/>
            <person name="Li R."/>
            <person name="Bao Z."/>
        </authorList>
    </citation>
    <scope>NUCLEOTIDE SEQUENCE [LARGE SCALE GENOMIC DNA]</scope>
    <source>
        <strain evidence="11 12">PY_sf001</strain>
    </source>
</reference>
<evidence type="ECO:0000256" key="7">
    <source>
        <dbReference type="ARBA" id="ARBA00023224"/>
    </source>
</evidence>
<keyword evidence="5 9" id="KW-0472">Membrane</keyword>
<dbReference type="Gene3D" id="1.20.1070.10">
    <property type="entry name" value="Rhodopsin 7-helix transmembrane proteins"/>
    <property type="match status" value="1"/>
</dbReference>
<evidence type="ECO:0000259" key="10">
    <source>
        <dbReference type="PROSITE" id="PS50262"/>
    </source>
</evidence>
<keyword evidence="7" id="KW-0807">Transducer</keyword>
<feature type="transmembrane region" description="Helical" evidence="9">
    <location>
        <begin position="104"/>
        <end position="122"/>
    </location>
</feature>
<dbReference type="SUPFAM" id="SSF81321">
    <property type="entry name" value="Family A G protein-coupled receptor-like"/>
    <property type="match status" value="1"/>
</dbReference>
<evidence type="ECO:0000313" key="12">
    <source>
        <dbReference type="Proteomes" id="UP000242188"/>
    </source>
</evidence>
<feature type="region of interest" description="Disordered" evidence="8">
    <location>
        <begin position="247"/>
        <end position="279"/>
    </location>
</feature>
<feature type="compositionally biased region" description="Low complexity" evidence="8">
    <location>
        <begin position="264"/>
        <end position="276"/>
    </location>
</feature>
<proteinExistence type="predicted"/>
<feature type="transmembrane region" description="Helical" evidence="9">
    <location>
        <begin position="30"/>
        <end position="51"/>
    </location>
</feature>
<feature type="transmembrane region" description="Helical" evidence="9">
    <location>
        <begin position="63"/>
        <end position="84"/>
    </location>
</feature>
<accession>A0A210Q3B4</accession>
<dbReference type="Pfam" id="PF00001">
    <property type="entry name" value="7tm_1"/>
    <property type="match status" value="1"/>
</dbReference>
<feature type="transmembrane region" description="Helical" evidence="9">
    <location>
        <begin position="189"/>
        <end position="212"/>
    </location>
</feature>
<evidence type="ECO:0000256" key="6">
    <source>
        <dbReference type="ARBA" id="ARBA00023170"/>
    </source>
</evidence>
<keyword evidence="2 9" id="KW-0812">Transmembrane</keyword>
<evidence type="ECO:0000256" key="5">
    <source>
        <dbReference type="ARBA" id="ARBA00023136"/>
    </source>
</evidence>
<dbReference type="AlphaFoldDB" id="A0A210Q3B4"/>
<dbReference type="GO" id="GO:0004930">
    <property type="term" value="F:G protein-coupled receptor activity"/>
    <property type="evidence" value="ECO:0007669"/>
    <property type="project" value="UniProtKB-KW"/>
</dbReference>
<dbReference type="PROSITE" id="PS50262">
    <property type="entry name" value="G_PROTEIN_RECEP_F1_2"/>
    <property type="match status" value="1"/>
</dbReference>
<evidence type="ECO:0000256" key="9">
    <source>
        <dbReference type="SAM" id="Phobius"/>
    </source>
</evidence>
<feature type="domain" description="G-protein coupled receptors family 1 profile" evidence="10">
    <location>
        <begin position="44"/>
        <end position="362"/>
    </location>
</feature>
<dbReference type="Proteomes" id="UP000242188">
    <property type="component" value="Unassembled WGS sequence"/>
</dbReference>
<evidence type="ECO:0000256" key="2">
    <source>
        <dbReference type="ARBA" id="ARBA00022692"/>
    </source>
</evidence>
<dbReference type="OrthoDB" id="6113151at2759"/>
<evidence type="ECO:0000256" key="1">
    <source>
        <dbReference type="ARBA" id="ARBA00004141"/>
    </source>
</evidence>
<dbReference type="PRINTS" id="PR00237">
    <property type="entry name" value="GPCRRHODOPSN"/>
</dbReference>
<keyword evidence="3 9" id="KW-1133">Transmembrane helix</keyword>
<dbReference type="CDD" id="cd00637">
    <property type="entry name" value="7tm_classA_rhodopsin-like"/>
    <property type="match status" value="1"/>
</dbReference>
<comment type="subcellular location">
    <subcellularLocation>
        <location evidence="1">Membrane</location>
        <topology evidence="1">Multi-pass membrane protein</topology>
    </subcellularLocation>
</comment>
<dbReference type="GO" id="GO:0016020">
    <property type="term" value="C:membrane"/>
    <property type="evidence" value="ECO:0007669"/>
    <property type="project" value="UniProtKB-SubCell"/>
</dbReference>
<dbReference type="InterPro" id="IPR017452">
    <property type="entry name" value="GPCR_Rhodpsn_7TM"/>
</dbReference>
<feature type="transmembrane region" description="Helical" evidence="9">
    <location>
        <begin position="143"/>
        <end position="163"/>
    </location>
</feature>
<evidence type="ECO:0000256" key="4">
    <source>
        <dbReference type="ARBA" id="ARBA00023040"/>
    </source>
</evidence>
<evidence type="ECO:0000256" key="3">
    <source>
        <dbReference type="ARBA" id="ARBA00022989"/>
    </source>
</evidence>
<dbReference type="InterPro" id="IPR000276">
    <property type="entry name" value="GPCR_Rhodpsn"/>
</dbReference>
<comment type="caution">
    <text evidence="11">The sequence shown here is derived from an EMBL/GenBank/DDBJ whole genome shotgun (WGS) entry which is preliminary data.</text>
</comment>
<protein>
    <submittedName>
        <fullName evidence="11">Cholecystokinin receptor</fullName>
    </submittedName>
</protein>
<feature type="transmembrane region" description="Helical" evidence="9">
    <location>
        <begin position="301"/>
        <end position="322"/>
    </location>
</feature>
<evidence type="ECO:0000256" key="8">
    <source>
        <dbReference type="SAM" id="MobiDB-lite"/>
    </source>
</evidence>
<keyword evidence="12" id="KW-1185">Reference proteome</keyword>
<dbReference type="EMBL" id="NEDP02005138">
    <property type="protein sequence ID" value="OWF43241.1"/>
    <property type="molecule type" value="Genomic_DNA"/>
</dbReference>
<sequence length="381" mass="43275">MNRSVLAENSSEFSLHDAEWKIFVEKDIPVTVFLAVLSVAGTFGNVSVILTVGRCDRWSNYRVLIQCLALVDFLSCAFSIPGYIALSRFRFTIESDTLCRGTTMFHIFVGAFSVDLLCFISIERFRKTCRPFGKQFNLKHTKIVCACLSGFNIALATLGLFTFSVQDIRVGTLTGHTCRINKEGTFAKIFSQILSTLLFLKIVMCTILYSIVGKTILLQRRKRPKMASFKSQNSRRMSTLSGQLKDKERSSKEINGCRTERLSSKSVSSFEQSSASQMNGSKRQMCSNLKGKALYTKSAQISFMFLMCTFLSFLSFVPVLVIRCVESFDWHLREDMFEYLGPMAGIFYRFHVMNHVINPIVYCLTNSSFRRDCTDLCKCRS</sequence>
<organism evidence="11 12">
    <name type="scientific">Mizuhopecten yessoensis</name>
    <name type="common">Japanese scallop</name>
    <name type="synonym">Patinopecten yessoensis</name>
    <dbReference type="NCBI Taxonomy" id="6573"/>
    <lineage>
        <taxon>Eukaryota</taxon>
        <taxon>Metazoa</taxon>
        <taxon>Spiralia</taxon>
        <taxon>Lophotrochozoa</taxon>
        <taxon>Mollusca</taxon>
        <taxon>Bivalvia</taxon>
        <taxon>Autobranchia</taxon>
        <taxon>Pteriomorphia</taxon>
        <taxon>Pectinida</taxon>
        <taxon>Pectinoidea</taxon>
        <taxon>Pectinidae</taxon>
        <taxon>Mizuhopecten</taxon>
    </lineage>
</organism>
<name>A0A210Q3B4_MIZYE</name>
<evidence type="ECO:0000313" key="11">
    <source>
        <dbReference type="EMBL" id="OWF43241.1"/>
    </source>
</evidence>
<dbReference type="PANTHER" id="PTHR24243:SF208">
    <property type="entry name" value="PYROKININ-1 RECEPTOR"/>
    <property type="match status" value="1"/>
</dbReference>
<gene>
    <name evidence="11" type="ORF">KP79_PYT18808</name>
</gene>
<dbReference type="PANTHER" id="PTHR24243">
    <property type="entry name" value="G-PROTEIN COUPLED RECEPTOR"/>
    <property type="match status" value="1"/>
</dbReference>
<keyword evidence="6 11" id="KW-0675">Receptor</keyword>